<keyword evidence="1" id="KW-1133">Transmembrane helix</keyword>
<accession>A0A0K0FSC6</accession>
<dbReference type="Proteomes" id="UP000035680">
    <property type="component" value="Unassembled WGS sequence"/>
</dbReference>
<reference evidence="2" key="1">
    <citation type="submission" date="2014-07" db="EMBL/GenBank/DDBJ databases">
        <authorList>
            <person name="Martin A.A"/>
            <person name="De Silva N."/>
        </authorList>
    </citation>
    <scope>NUCLEOTIDE SEQUENCE</scope>
</reference>
<evidence type="ECO:0000256" key="1">
    <source>
        <dbReference type="SAM" id="Phobius"/>
    </source>
</evidence>
<dbReference type="STRING" id="75913.A0A0K0FSC6"/>
<organism evidence="2 3">
    <name type="scientific">Strongyloides venezuelensis</name>
    <name type="common">Threadworm</name>
    <dbReference type="NCBI Taxonomy" id="75913"/>
    <lineage>
        <taxon>Eukaryota</taxon>
        <taxon>Metazoa</taxon>
        <taxon>Ecdysozoa</taxon>
        <taxon>Nematoda</taxon>
        <taxon>Chromadorea</taxon>
        <taxon>Rhabditida</taxon>
        <taxon>Tylenchina</taxon>
        <taxon>Panagrolaimomorpha</taxon>
        <taxon>Strongyloidoidea</taxon>
        <taxon>Strongyloididae</taxon>
        <taxon>Strongyloides</taxon>
    </lineage>
</organism>
<proteinExistence type="predicted"/>
<dbReference type="WBParaSite" id="SVE_1332000.1">
    <property type="protein sequence ID" value="SVE_1332000.1"/>
    <property type="gene ID" value="SVE_1332000"/>
</dbReference>
<evidence type="ECO:0000313" key="2">
    <source>
        <dbReference type="Proteomes" id="UP000035680"/>
    </source>
</evidence>
<dbReference type="AlphaFoldDB" id="A0A0K0FSC6"/>
<reference evidence="3" key="2">
    <citation type="submission" date="2015-08" db="UniProtKB">
        <authorList>
            <consortium name="WormBaseParasite"/>
        </authorList>
    </citation>
    <scope>IDENTIFICATION</scope>
</reference>
<keyword evidence="1" id="KW-0472">Membrane</keyword>
<protein>
    <submittedName>
        <fullName evidence="3">ATP synthase subunit C lysine N-methyltransferase</fullName>
    </submittedName>
</protein>
<name>A0A0K0FSC6_STRVS</name>
<feature type="transmembrane region" description="Helical" evidence="1">
    <location>
        <begin position="6"/>
        <end position="29"/>
    </location>
</feature>
<feature type="transmembrane region" description="Helical" evidence="1">
    <location>
        <begin position="76"/>
        <end position="96"/>
    </location>
</feature>
<keyword evidence="1" id="KW-0812">Transmembrane</keyword>
<evidence type="ECO:0000313" key="3">
    <source>
        <dbReference type="WBParaSite" id="SVE_1332000.1"/>
    </source>
</evidence>
<keyword evidence="2" id="KW-1185">Reference proteome</keyword>
<sequence length="100" mass="10441">MGWSVGTIIAGSIGVGALGITALSVPFVAPAFRRVCIPYVPATPQQLANISKALEKCHNIGSLIDLGSGDGRVKSLLMLELSLCLPEISLVIIYSFSLLS</sequence>